<reference evidence="2 3" key="1">
    <citation type="submission" date="2020-07" db="EMBL/GenBank/DDBJ databases">
        <title>Comparative genomics of pyrophilous fungi reveals a link between fire events and developmental genes.</title>
        <authorList>
            <consortium name="DOE Joint Genome Institute"/>
            <person name="Steindorff A.S."/>
            <person name="Carver A."/>
            <person name="Calhoun S."/>
            <person name="Stillman K."/>
            <person name="Liu H."/>
            <person name="Lipzen A."/>
            <person name="Pangilinan J."/>
            <person name="Labutti K."/>
            <person name="Bruns T.D."/>
            <person name="Grigoriev I.V."/>
        </authorList>
    </citation>
    <scope>NUCLEOTIDE SEQUENCE [LARGE SCALE GENOMIC DNA]</scope>
    <source>
        <strain evidence="2 3">CBS 144469</strain>
    </source>
</reference>
<protein>
    <submittedName>
        <fullName evidence="2">Uncharacterized protein</fullName>
    </submittedName>
</protein>
<evidence type="ECO:0000313" key="3">
    <source>
        <dbReference type="Proteomes" id="UP000521943"/>
    </source>
</evidence>
<keyword evidence="3" id="KW-1185">Reference proteome</keyword>
<feature type="region of interest" description="Disordered" evidence="1">
    <location>
        <begin position="1"/>
        <end position="28"/>
    </location>
</feature>
<dbReference type="Proteomes" id="UP000521943">
    <property type="component" value="Unassembled WGS sequence"/>
</dbReference>
<sequence>MASNVENETSNDEEGSEDEDEELGPEFATIQEAFALPLPSEFSSRQEFVEYNKRAQLALGDAIDEIRSLKLENTRLKNEVDAMKSRGPRKGKKGSSAKGKKVKKRAETTEEAQFSQLGKQYFIFHELFPNKNAFGKPKPEDAVDHPDRFKNSASILRGQTAELYEFIPEEFQSYIEGLASFKEEIVKSALDCRRSHWSQLRSKTAPTIFAFLNPPPGIFNTNQSKERGEYPPFQAFSAFPGDNSIFRPFLFPNQTKDFKVIFQCDWLVEIMRSLIFGANSIGGGSKAPNSNGMLWDSSQITEGLLSTACTSTLFMVSPDKAFSTVGTQSKINYKEAYHGYRKFILAALRDGSPSQKRMQRTFKWLNARVFADGPAPAENSTSQPNNDEFSVALAAMSIDDNDSDDSDHNSGDDEDGGEGSDREGGGNNKIEGEGGGDENDAM</sequence>
<name>A0A8H6M3K2_9AGAR</name>
<organism evidence="2 3">
    <name type="scientific">Ephemerocybe angulata</name>
    <dbReference type="NCBI Taxonomy" id="980116"/>
    <lineage>
        <taxon>Eukaryota</taxon>
        <taxon>Fungi</taxon>
        <taxon>Dikarya</taxon>
        <taxon>Basidiomycota</taxon>
        <taxon>Agaricomycotina</taxon>
        <taxon>Agaricomycetes</taxon>
        <taxon>Agaricomycetidae</taxon>
        <taxon>Agaricales</taxon>
        <taxon>Agaricineae</taxon>
        <taxon>Psathyrellaceae</taxon>
        <taxon>Ephemerocybe</taxon>
    </lineage>
</organism>
<accession>A0A8H6M3K2</accession>
<feature type="region of interest" description="Disordered" evidence="1">
    <location>
        <begin position="375"/>
        <end position="442"/>
    </location>
</feature>
<feature type="compositionally biased region" description="Acidic residues" evidence="1">
    <location>
        <begin position="9"/>
        <end position="24"/>
    </location>
</feature>
<gene>
    <name evidence="2" type="ORF">DFP72DRAFT_1012058</name>
</gene>
<dbReference type="EMBL" id="JACGCI010000047">
    <property type="protein sequence ID" value="KAF6751894.1"/>
    <property type="molecule type" value="Genomic_DNA"/>
</dbReference>
<dbReference type="Pfam" id="PF20414">
    <property type="entry name" value="DUF6698"/>
    <property type="match status" value="1"/>
</dbReference>
<feature type="non-terminal residue" evidence="2">
    <location>
        <position position="1"/>
    </location>
</feature>
<evidence type="ECO:0000313" key="2">
    <source>
        <dbReference type="EMBL" id="KAF6751894.1"/>
    </source>
</evidence>
<feature type="region of interest" description="Disordered" evidence="1">
    <location>
        <begin position="79"/>
        <end position="111"/>
    </location>
</feature>
<feature type="compositionally biased region" description="Polar residues" evidence="1">
    <location>
        <begin position="378"/>
        <end position="388"/>
    </location>
</feature>
<evidence type="ECO:0000256" key="1">
    <source>
        <dbReference type="SAM" id="MobiDB-lite"/>
    </source>
</evidence>
<dbReference type="OrthoDB" id="2911008at2759"/>
<comment type="caution">
    <text evidence="2">The sequence shown here is derived from an EMBL/GenBank/DDBJ whole genome shotgun (WGS) entry which is preliminary data.</text>
</comment>
<dbReference type="InterPro" id="IPR046521">
    <property type="entry name" value="DUF6698"/>
</dbReference>
<proteinExistence type="predicted"/>
<dbReference type="AlphaFoldDB" id="A0A8H6M3K2"/>
<feature type="compositionally biased region" description="Basic residues" evidence="1">
    <location>
        <begin position="86"/>
        <end position="104"/>
    </location>
</feature>